<evidence type="ECO:0000313" key="1">
    <source>
        <dbReference type="EMBL" id="KAK3872350.1"/>
    </source>
</evidence>
<name>A0AAE1KI32_PETCI</name>
<gene>
    <name evidence="1" type="ORF">Pcinc_022567</name>
</gene>
<sequence length="147" mass="15950">MDGLQAGTTTTRLEYLVWVGQAVVGTASGWDDDHKVGVLGVGWAGCCRDGFRRNHPQLMLIPEGSVVLPCLDVKTVDVRCCSRYCSRQGTFSPNSKKDMVVGLVGAGVVIGTVLEHLPWWRNAGESHRGLNPGPRWCPTKGRSCQLT</sequence>
<evidence type="ECO:0000313" key="2">
    <source>
        <dbReference type="Proteomes" id="UP001286313"/>
    </source>
</evidence>
<keyword evidence="2" id="KW-1185">Reference proteome</keyword>
<organism evidence="1 2">
    <name type="scientific">Petrolisthes cinctipes</name>
    <name type="common">Flat porcelain crab</name>
    <dbReference type="NCBI Taxonomy" id="88211"/>
    <lineage>
        <taxon>Eukaryota</taxon>
        <taxon>Metazoa</taxon>
        <taxon>Ecdysozoa</taxon>
        <taxon>Arthropoda</taxon>
        <taxon>Crustacea</taxon>
        <taxon>Multicrustacea</taxon>
        <taxon>Malacostraca</taxon>
        <taxon>Eumalacostraca</taxon>
        <taxon>Eucarida</taxon>
        <taxon>Decapoda</taxon>
        <taxon>Pleocyemata</taxon>
        <taxon>Anomura</taxon>
        <taxon>Galatheoidea</taxon>
        <taxon>Porcellanidae</taxon>
        <taxon>Petrolisthes</taxon>
    </lineage>
</organism>
<dbReference type="AlphaFoldDB" id="A0AAE1KI32"/>
<accession>A0AAE1KI32</accession>
<dbReference type="EMBL" id="JAWQEG010002385">
    <property type="protein sequence ID" value="KAK3872350.1"/>
    <property type="molecule type" value="Genomic_DNA"/>
</dbReference>
<reference evidence="1" key="1">
    <citation type="submission" date="2023-10" db="EMBL/GenBank/DDBJ databases">
        <title>Genome assemblies of two species of porcelain crab, Petrolisthes cinctipes and Petrolisthes manimaculis (Anomura: Porcellanidae).</title>
        <authorList>
            <person name="Angst P."/>
        </authorList>
    </citation>
    <scope>NUCLEOTIDE SEQUENCE</scope>
    <source>
        <strain evidence="1">PB745_01</strain>
        <tissue evidence="1">Gill</tissue>
    </source>
</reference>
<comment type="caution">
    <text evidence="1">The sequence shown here is derived from an EMBL/GenBank/DDBJ whole genome shotgun (WGS) entry which is preliminary data.</text>
</comment>
<dbReference type="Proteomes" id="UP001286313">
    <property type="component" value="Unassembled WGS sequence"/>
</dbReference>
<protein>
    <submittedName>
        <fullName evidence="1">Uncharacterized protein</fullName>
    </submittedName>
</protein>
<proteinExistence type="predicted"/>